<feature type="compositionally biased region" description="Basic and acidic residues" evidence="1">
    <location>
        <begin position="184"/>
        <end position="197"/>
    </location>
</feature>
<evidence type="ECO:0000256" key="1">
    <source>
        <dbReference type="SAM" id="MobiDB-lite"/>
    </source>
</evidence>
<proteinExistence type="predicted"/>
<dbReference type="OrthoDB" id="10333754at2759"/>
<reference evidence="2" key="1">
    <citation type="submission" date="2022-01" db="EMBL/GenBank/DDBJ databases">
        <authorList>
            <person name="Braso-Vives M."/>
        </authorList>
    </citation>
    <scope>NUCLEOTIDE SEQUENCE</scope>
</reference>
<dbReference type="AlphaFoldDB" id="A0A8K0EXM1"/>
<evidence type="ECO:0000313" key="3">
    <source>
        <dbReference type="Proteomes" id="UP000838412"/>
    </source>
</evidence>
<gene>
    <name evidence="2" type="primary">Hypp4301</name>
    <name evidence="2" type="ORF">BLAG_LOCUS22597</name>
</gene>
<keyword evidence="3" id="KW-1185">Reference proteome</keyword>
<dbReference type="Proteomes" id="UP000838412">
    <property type="component" value="Chromosome 7"/>
</dbReference>
<feature type="compositionally biased region" description="Basic and acidic residues" evidence="1">
    <location>
        <begin position="109"/>
        <end position="131"/>
    </location>
</feature>
<accession>A0A8K0EXM1</accession>
<protein>
    <submittedName>
        <fullName evidence="2">Hypp4301 protein</fullName>
    </submittedName>
</protein>
<sequence length="527" mass="59255">MAHESDIAYLDYIRGDPRDRFLTNALITCSDEVDFNYDPPTKKTFTSSWKDSVAGWGSVPPNTFSLPYGIRKRKPRVKLEHVSATESSDFEAEPSPRRLSKVASNGAKKGSDPNSVEKTRTRTEENPRDNKTNSPTGKQKAKKNYLKAYAKKGKIRRFKIPMEKGNRTKRTLKLQVTDITEDMTETKAEEREVEFQKSRRAGQAKPKPQAQNPDPTERLAKSLVEHRLPQLEKQLQQDVRMLESLRSRAGQRKPRLVSERSFVPMETAQVAVRYEETTPDKPVRTFAALIRKPPAIHHVTNSNKTKTSSTSTGENPPPHNNNNNNNNADVKSKSLPEPTLKPLEKITPALRRAQDDNAALSVIRYTDELGHVHTIPRTRSPSFIKLERKIALGLDEDKTAALYKEVRDKDIAVSPGVINASTGVTSVSKWTFKEYPPYSELKAKKEKEKSKYLNKAIKDKASMGGNSVYQVKSVGGGFRTKGHAERPPDIARRAAIEKIHVPARRMIPHVSGSKVTVFVPIISNRIL</sequence>
<evidence type="ECO:0000313" key="2">
    <source>
        <dbReference type="EMBL" id="CAH1270259.1"/>
    </source>
</evidence>
<dbReference type="EMBL" id="OV696692">
    <property type="protein sequence ID" value="CAH1270259.1"/>
    <property type="molecule type" value="Genomic_DNA"/>
</dbReference>
<name>A0A8K0EXM1_BRALA</name>
<feature type="region of interest" description="Disordered" evidence="1">
    <location>
        <begin position="82"/>
        <end position="144"/>
    </location>
</feature>
<organism evidence="2 3">
    <name type="scientific">Branchiostoma lanceolatum</name>
    <name type="common">Common lancelet</name>
    <name type="synonym">Amphioxus lanceolatum</name>
    <dbReference type="NCBI Taxonomy" id="7740"/>
    <lineage>
        <taxon>Eukaryota</taxon>
        <taxon>Metazoa</taxon>
        <taxon>Chordata</taxon>
        <taxon>Cephalochordata</taxon>
        <taxon>Leptocardii</taxon>
        <taxon>Amphioxiformes</taxon>
        <taxon>Branchiostomatidae</taxon>
        <taxon>Branchiostoma</taxon>
    </lineage>
</organism>
<feature type="region of interest" description="Disordered" evidence="1">
    <location>
        <begin position="290"/>
        <end position="339"/>
    </location>
</feature>
<feature type="region of interest" description="Disordered" evidence="1">
    <location>
        <begin position="183"/>
        <end position="215"/>
    </location>
</feature>
<feature type="compositionally biased region" description="Low complexity" evidence="1">
    <location>
        <begin position="300"/>
        <end position="312"/>
    </location>
</feature>